<feature type="domain" description="DNA mismatch repair protein Mlh1 C-terminal" evidence="1">
    <location>
        <begin position="1"/>
        <end position="75"/>
    </location>
</feature>
<dbReference type="OrthoDB" id="10263226at2759"/>
<reference evidence="2 3" key="1">
    <citation type="submission" date="2016-06" db="EMBL/GenBank/DDBJ databases">
        <title>Comparative genomics of the ectomycorrhizal sister species Rhizopogon vinicolor and Rhizopogon vesiculosus (Basidiomycota: Boletales) reveals a divergence of the mating type B locus.</title>
        <authorList>
            <consortium name="DOE Joint Genome Institute"/>
            <person name="Mujic A.B."/>
            <person name="Kuo A."/>
            <person name="Tritt A."/>
            <person name="Lipzen A."/>
            <person name="Chen C."/>
            <person name="Johnson J."/>
            <person name="Sharma A."/>
            <person name="Barry K."/>
            <person name="Grigoriev I.V."/>
            <person name="Spatafora J.W."/>
        </authorList>
    </citation>
    <scope>NUCLEOTIDE SEQUENCE [LARGE SCALE GENOMIC DNA]</scope>
    <source>
        <strain evidence="2 3">AM-OR11-026</strain>
    </source>
</reference>
<dbReference type="Pfam" id="PF16413">
    <property type="entry name" value="Mlh1_C"/>
    <property type="match status" value="1"/>
</dbReference>
<evidence type="ECO:0000259" key="1">
    <source>
        <dbReference type="Pfam" id="PF16413"/>
    </source>
</evidence>
<organism evidence="2 3">
    <name type="scientific">Rhizopogon vinicolor AM-OR11-026</name>
    <dbReference type="NCBI Taxonomy" id="1314800"/>
    <lineage>
        <taxon>Eukaryota</taxon>
        <taxon>Fungi</taxon>
        <taxon>Dikarya</taxon>
        <taxon>Basidiomycota</taxon>
        <taxon>Agaricomycotina</taxon>
        <taxon>Agaricomycetes</taxon>
        <taxon>Agaricomycetidae</taxon>
        <taxon>Boletales</taxon>
        <taxon>Suillineae</taxon>
        <taxon>Rhizopogonaceae</taxon>
        <taxon>Rhizopogon</taxon>
    </lineage>
</organism>
<keyword evidence="3" id="KW-1185">Reference proteome</keyword>
<dbReference type="Proteomes" id="UP000092154">
    <property type="component" value="Unassembled WGS sequence"/>
</dbReference>
<dbReference type="STRING" id="1314800.A0A1B7MN04"/>
<sequence length="75" mass="8605">MRELAYFYSPAPLSVVSASASDEDEQVKQKAEAWRIQNILFHAMRKYLAAPKSLLENDVVQVASLPDLYRVFERC</sequence>
<accession>A0A1B7MN04</accession>
<proteinExistence type="predicted"/>
<evidence type="ECO:0000313" key="2">
    <source>
        <dbReference type="EMBL" id="OAX33998.1"/>
    </source>
</evidence>
<dbReference type="InParanoid" id="A0A1B7MN04"/>
<name>A0A1B7MN04_9AGAM</name>
<dbReference type="AlphaFoldDB" id="A0A1B7MN04"/>
<dbReference type="InterPro" id="IPR032189">
    <property type="entry name" value="Mlh1_C"/>
</dbReference>
<evidence type="ECO:0000313" key="3">
    <source>
        <dbReference type="Proteomes" id="UP000092154"/>
    </source>
</evidence>
<protein>
    <recommendedName>
        <fullName evidence="1">DNA mismatch repair protein Mlh1 C-terminal domain-containing protein</fullName>
    </recommendedName>
</protein>
<gene>
    <name evidence="2" type="ORF">K503DRAFT_478573</name>
</gene>
<dbReference type="EMBL" id="KV448674">
    <property type="protein sequence ID" value="OAX33998.1"/>
    <property type="molecule type" value="Genomic_DNA"/>
</dbReference>